<protein>
    <recommendedName>
        <fullName evidence="10">Phosphate transport system permease protein</fullName>
    </recommendedName>
</protein>
<proteinExistence type="inferred from homology"/>
<feature type="transmembrane region" description="Helical" evidence="9">
    <location>
        <begin position="180"/>
        <end position="198"/>
    </location>
</feature>
<dbReference type="PROSITE" id="PS50928">
    <property type="entry name" value="ABC_TM1"/>
    <property type="match status" value="1"/>
</dbReference>
<feature type="transmembrane region" description="Helical" evidence="9">
    <location>
        <begin position="293"/>
        <end position="316"/>
    </location>
</feature>
<comment type="subcellular location">
    <subcellularLocation>
        <location evidence="1 9">Cell membrane</location>
        <topology evidence="1 9">Multi-pass membrane protein</topology>
    </subcellularLocation>
</comment>
<evidence type="ECO:0000313" key="13">
    <source>
        <dbReference type="Proteomes" id="UP000198970"/>
    </source>
</evidence>
<accession>A0ABY1CHU9</accession>
<dbReference type="InterPro" id="IPR051124">
    <property type="entry name" value="Phosphate_Transport_Permease"/>
</dbReference>
<evidence type="ECO:0000256" key="7">
    <source>
        <dbReference type="ARBA" id="ARBA00022989"/>
    </source>
</evidence>
<evidence type="ECO:0000256" key="9">
    <source>
        <dbReference type="RuleBase" id="RU363032"/>
    </source>
</evidence>
<evidence type="ECO:0000256" key="3">
    <source>
        <dbReference type="ARBA" id="ARBA00022448"/>
    </source>
</evidence>
<dbReference type="InterPro" id="IPR011864">
    <property type="entry name" value="Phosphate_PstC"/>
</dbReference>
<organism evidence="12 13">
    <name type="scientific">Lacrimispora sphenoides JCM 1415</name>
    <dbReference type="NCBI Taxonomy" id="1297793"/>
    <lineage>
        <taxon>Bacteria</taxon>
        <taxon>Bacillati</taxon>
        <taxon>Bacillota</taxon>
        <taxon>Clostridia</taxon>
        <taxon>Lachnospirales</taxon>
        <taxon>Lachnospiraceae</taxon>
        <taxon>Lacrimispora</taxon>
    </lineage>
</organism>
<keyword evidence="3 9" id="KW-0813">Transport</keyword>
<comment type="similarity">
    <text evidence="2 10">Belongs to the binding-protein-dependent transport system permease family. CysTW subfamily.</text>
</comment>
<feature type="transmembrane region" description="Helical" evidence="9">
    <location>
        <begin position="65"/>
        <end position="83"/>
    </location>
</feature>
<evidence type="ECO:0000313" key="12">
    <source>
        <dbReference type="EMBL" id="SEU05202.1"/>
    </source>
</evidence>
<sequence>MIMLRPRFERSCYMRPKSYSIFGGHGSKSGVEHAAEVIFTVCGFFAVLAVASITLYMIISGTPALFKVGILDILFGTIWMPAAATPSFGILYVILTSIIGTALAILIGVPIGVMTAVFLAEVAPERLTNIVRPAVELLAGIPSVIYGLLGILILNPLMYKIELKIFAGSTTHQFTGGANLISAVLVLALMILPTVINISESALRAVPQHLRSASLALGATKIQTIFSAVLPAAKSGIITAIVLGTGRAIGEAMAISLVSGSSVNMPLPFHSVRFLTTAIVSEMSYSAGLHKQVLFTIGLVLFAFIMLINISLNNLLKKGEESHDK</sequence>
<feature type="transmembrane region" description="Helical" evidence="9">
    <location>
        <begin position="37"/>
        <end position="59"/>
    </location>
</feature>
<dbReference type="CDD" id="cd06261">
    <property type="entry name" value="TM_PBP2"/>
    <property type="match status" value="1"/>
</dbReference>
<dbReference type="SUPFAM" id="SSF161098">
    <property type="entry name" value="MetI-like"/>
    <property type="match status" value="1"/>
</dbReference>
<evidence type="ECO:0000256" key="8">
    <source>
        <dbReference type="ARBA" id="ARBA00023136"/>
    </source>
</evidence>
<keyword evidence="8 9" id="KW-0472">Membrane</keyword>
<dbReference type="EMBL" id="LT630003">
    <property type="protein sequence ID" value="SEU05202.1"/>
    <property type="molecule type" value="Genomic_DNA"/>
</dbReference>
<dbReference type="Pfam" id="PF00528">
    <property type="entry name" value="BPD_transp_1"/>
    <property type="match status" value="1"/>
</dbReference>
<comment type="function">
    <text evidence="10">Part of the binding-protein-dependent transport system for phosphate; probably responsible for the translocation of the substrate across the membrane.</text>
</comment>
<evidence type="ECO:0000259" key="11">
    <source>
        <dbReference type="PROSITE" id="PS50928"/>
    </source>
</evidence>
<feature type="transmembrane region" description="Helical" evidence="9">
    <location>
        <begin position="90"/>
        <end position="119"/>
    </location>
</feature>
<dbReference type="PANTHER" id="PTHR30425:SF1">
    <property type="entry name" value="PHOSPHATE TRANSPORT SYSTEM PERMEASE PROTEIN PSTC"/>
    <property type="match status" value="1"/>
</dbReference>
<feature type="transmembrane region" description="Helical" evidence="9">
    <location>
        <begin position="139"/>
        <end position="159"/>
    </location>
</feature>
<dbReference type="Proteomes" id="UP000198970">
    <property type="component" value="Chromosome I"/>
</dbReference>
<keyword evidence="7 9" id="KW-1133">Transmembrane helix</keyword>
<evidence type="ECO:0000256" key="5">
    <source>
        <dbReference type="ARBA" id="ARBA00022592"/>
    </source>
</evidence>
<evidence type="ECO:0000256" key="4">
    <source>
        <dbReference type="ARBA" id="ARBA00022475"/>
    </source>
</evidence>
<name>A0ABY1CHU9_9FIRM</name>
<evidence type="ECO:0000256" key="10">
    <source>
        <dbReference type="RuleBase" id="RU363054"/>
    </source>
</evidence>
<dbReference type="InterPro" id="IPR000515">
    <property type="entry name" value="MetI-like"/>
</dbReference>
<reference evidence="12 13" key="1">
    <citation type="submission" date="2016-10" db="EMBL/GenBank/DDBJ databases">
        <authorList>
            <person name="Varghese N."/>
            <person name="Submissions S."/>
        </authorList>
    </citation>
    <scope>NUCLEOTIDE SEQUENCE [LARGE SCALE GENOMIC DNA]</scope>
    <source>
        <strain evidence="12 13">ATCC 19403</strain>
    </source>
</reference>
<keyword evidence="6 9" id="KW-0812">Transmembrane</keyword>
<keyword evidence="4 10" id="KW-1003">Cell membrane</keyword>
<gene>
    <name evidence="12" type="ORF">SAMN02745906_4406</name>
</gene>
<dbReference type="PANTHER" id="PTHR30425">
    <property type="entry name" value="PHOSPHATE TRANSPORT SYSTEM PERMEASE PROTEIN PST"/>
    <property type="match status" value="1"/>
</dbReference>
<evidence type="ECO:0000256" key="1">
    <source>
        <dbReference type="ARBA" id="ARBA00004651"/>
    </source>
</evidence>
<dbReference type="Gene3D" id="1.10.3720.10">
    <property type="entry name" value="MetI-like"/>
    <property type="match status" value="1"/>
</dbReference>
<feature type="domain" description="ABC transmembrane type-1" evidence="11">
    <location>
        <begin position="94"/>
        <end position="312"/>
    </location>
</feature>
<keyword evidence="13" id="KW-1185">Reference proteome</keyword>
<keyword evidence="5 10" id="KW-0592">Phosphate transport</keyword>
<dbReference type="InterPro" id="IPR035906">
    <property type="entry name" value="MetI-like_sf"/>
</dbReference>
<dbReference type="NCBIfam" id="TIGR02138">
    <property type="entry name" value="phosphate_pstC"/>
    <property type="match status" value="1"/>
</dbReference>
<evidence type="ECO:0000256" key="2">
    <source>
        <dbReference type="ARBA" id="ARBA00007069"/>
    </source>
</evidence>
<evidence type="ECO:0000256" key="6">
    <source>
        <dbReference type="ARBA" id="ARBA00022692"/>
    </source>
</evidence>